<dbReference type="InterPro" id="IPR028098">
    <property type="entry name" value="Glyco_trans_4-like_N"/>
</dbReference>
<dbReference type="PANTHER" id="PTHR45947:SF3">
    <property type="entry name" value="SULFOQUINOVOSYL TRANSFERASE SQD2"/>
    <property type="match status" value="1"/>
</dbReference>
<keyword evidence="2 4" id="KW-0808">Transferase</keyword>
<accession>A0A1I1NP16</accession>
<proteinExistence type="predicted"/>
<dbReference type="InterPro" id="IPR050194">
    <property type="entry name" value="Glycosyltransferase_grp1"/>
</dbReference>
<dbReference type="GO" id="GO:1901137">
    <property type="term" value="P:carbohydrate derivative biosynthetic process"/>
    <property type="evidence" value="ECO:0007669"/>
    <property type="project" value="UniProtKB-ARBA"/>
</dbReference>
<dbReference type="EMBL" id="FOMD01000002">
    <property type="protein sequence ID" value="SFC99434.1"/>
    <property type="molecule type" value="Genomic_DNA"/>
</dbReference>
<sequence>MHAGVARVVAGLASDQVARGWQVTVACPAQGWLPEALTATGVDVVRWEATRSPGLSVVTETRSLSALIRQVDPDVVHLHSAKAGLAGRLAVRGRRPTVFQPHAWSFDAVSGPVRRLSQEWERRASRWTHLTVCVSEAEAAAGRAVGVHGRLEVTPNGIDTARWPTGDRAASRARLGVPEAPTVVCVGRYARQKGQDLLVEAWRTVVAQVPGARLVFVGDGVDHPELLAAAPAGVHVAPNSDLADWYAAATVVAVPSRWEAGLPLVAMEAMSTARSVVAFDVAGIGSGLGDSGEAVPAEDTAALARALVERLVDEPAADAEGRTGRGRVFELFTATRSHADIARLTEELLQLHR</sequence>
<dbReference type="GO" id="GO:0016758">
    <property type="term" value="F:hexosyltransferase activity"/>
    <property type="evidence" value="ECO:0007669"/>
    <property type="project" value="TreeGrafter"/>
</dbReference>
<dbReference type="AlphaFoldDB" id="A0A1I1NP16"/>
<dbReference type="Proteomes" id="UP000199022">
    <property type="component" value="Unassembled WGS sequence"/>
</dbReference>
<reference evidence="5" key="1">
    <citation type="submission" date="2016-10" db="EMBL/GenBank/DDBJ databases">
        <authorList>
            <person name="Varghese N."/>
            <person name="Submissions S."/>
        </authorList>
    </citation>
    <scope>NUCLEOTIDE SEQUENCE [LARGE SCALE GENOMIC DNA]</scope>
    <source>
        <strain evidence="5">DSM 45962</strain>
    </source>
</reference>
<dbReference type="Gene3D" id="3.40.50.2000">
    <property type="entry name" value="Glycogen Phosphorylase B"/>
    <property type="match status" value="2"/>
</dbReference>
<evidence type="ECO:0000256" key="1">
    <source>
        <dbReference type="ARBA" id="ARBA00022676"/>
    </source>
</evidence>
<dbReference type="PANTHER" id="PTHR45947">
    <property type="entry name" value="SULFOQUINOVOSYL TRANSFERASE SQD2"/>
    <property type="match status" value="1"/>
</dbReference>
<organism evidence="4 5">
    <name type="scientific">Klenkia taihuensis</name>
    <dbReference type="NCBI Taxonomy" id="1225127"/>
    <lineage>
        <taxon>Bacteria</taxon>
        <taxon>Bacillati</taxon>
        <taxon>Actinomycetota</taxon>
        <taxon>Actinomycetes</taxon>
        <taxon>Geodermatophilales</taxon>
        <taxon>Geodermatophilaceae</taxon>
        <taxon>Klenkia</taxon>
    </lineage>
</organism>
<dbReference type="STRING" id="1225127.SAMN05661030_2211"/>
<feature type="domain" description="Glycosyltransferase subfamily 4-like N-terminal" evidence="3">
    <location>
        <begin position="4"/>
        <end position="162"/>
    </location>
</feature>
<dbReference type="Pfam" id="PF13692">
    <property type="entry name" value="Glyco_trans_1_4"/>
    <property type="match status" value="1"/>
</dbReference>
<name>A0A1I1NP16_9ACTN</name>
<keyword evidence="5" id="KW-1185">Reference proteome</keyword>
<protein>
    <submittedName>
        <fullName evidence="4">Glycosyltransferase involved in cell wall bisynthesis</fullName>
    </submittedName>
</protein>
<evidence type="ECO:0000256" key="2">
    <source>
        <dbReference type="ARBA" id="ARBA00022679"/>
    </source>
</evidence>
<gene>
    <name evidence="4" type="ORF">SAMN05661030_2211</name>
</gene>
<evidence type="ECO:0000259" key="3">
    <source>
        <dbReference type="Pfam" id="PF13439"/>
    </source>
</evidence>
<dbReference type="Pfam" id="PF13439">
    <property type="entry name" value="Glyco_transf_4"/>
    <property type="match status" value="1"/>
</dbReference>
<evidence type="ECO:0000313" key="4">
    <source>
        <dbReference type="EMBL" id="SFC99434.1"/>
    </source>
</evidence>
<keyword evidence="1" id="KW-0328">Glycosyltransferase</keyword>
<evidence type="ECO:0000313" key="5">
    <source>
        <dbReference type="Proteomes" id="UP000199022"/>
    </source>
</evidence>
<dbReference type="SUPFAM" id="SSF53756">
    <property type="entry name" value="UDP-Glycosyltransferase/glycogen phosphorylase"/>
    <property type="match status" value="1"/>
</dbReference>